<dbReference type="EMBL" id="JAPJDZ010000007">
    <property type="protein sequence ID" value="MDP5135224.1"/>
    <property type="molecule type" value="Genomic_DNA"/>
</dbReference>
<reference evidence="1 2" key="1">
    <citation type="submission" date="2022-11" db="EMBL/GenBank/DDBJ databases">
        <title>Viruses from the air-sea interface of a natural surface slick.</title>
        <authorList>
            <person name="Rahlff J."/>
            <person name="Holmfeldt K."/>
        </authorList>
    </citation>
    <scope>NUCLEOTIDE SEQUENCE [LARGE SCALE GENOMIC DNA]</scope>
    <source>
        <strain evidence="1 2">SMS4</strain>
    </source>
</reference>
<evidence type="ECO:0000313" key="1">
    <source>
        <dbReference type="EMBL" id="MDP5135224.1"/>
    </source>
</evidence>
<proteinExistence type="predicted"/>
<keyword evidence="2" id="KW-1185">Reference proteome</keyword>
<gene>
    <name evidence="1" type="ORF">ORJ04_04580</name>
</gene>
<organism evidence="1 2">
    <name type="scientific">Rheinheimera baltica</name>
    <dbReference type="NCBI Taxonomy" id="67576"/>
    <lineage>
        <taxon>Bacteria</taxon>
        <taxon>Pseudomonadati</taxon>
        <taxon>Pseudomonadota</taxon>
        <taxon>Gammaproteobacteria</taxon>
        <taxon>Chromatiales</taxon>
        <taxon>Chromatiaceae</taxon>
        <taxon>Rheinheimera</taxon>
    </lineage>
</organism>
<accession>A0ABT9HVR2</accession>
<dbReference type="RefSeq" id="WP_305974165.1">
    <property type="nucleotide sequence ID" value="NZ_JAPJDZ010000007.1"/>
</dbReference>
<dbReference type="Proteomes" id="UP001231109">
    <property type="component" value="Unassembled WGS sequence"/>
</dbReference>
<name>A0ABT9HVR2_9GAMM</name>
<comment type="caution">
    <text evidence="1">The sequence shown here is derived from an EMBL/GenBank/DDBJ whole genome shotgun (WGS) entry which is preliminary data.</text>
</comment>
<protein>
    <submittedName>
        <fullName evidence="1">Uncharacterized protein</fullName>
    </submittedName>
</protein>
<evidence type="ECO:0000313" key="2">
    <source>
        <dbReference type="Proteomes" id="UP001231109"/>
    </source>
</evidence>
<sequence>MSIQLNSQSFIYQTEGRQTRLKVRLEGGAARLFQTRIAELLAEATIRMFRIVQTEDKFLQQRLQMEAQQANEQDFDLLAKQVEKQHKKQDE</sequence>